<feature type="region of interest" description="Disordered" evidence="1">
    <location>
        <begin position="1"/>
        <end position="50"/>
    </location>
</feature>
<dbReference type="STRING" id="1186196.SAMN04489841_4833"/>
<accession>A0A1H9SV97</accession>
<evidence type="ECO:0000256" key="2">
    <source>
        <dbReference type="SAM" id="Phobius"/>
    </source>
</evidence>
<feature type="transmembrane region" description="Helical" evidence="2">
    <location>
        <begin position="82"/>
        <end position="100"/>
    </location>
</feature>
<proteinExistence type="predicted"/>
<dbReference type="EMBL" id="FOFD01000009">
    <property type="protein sequence ID" value="SER88831.1"/>
    <property type="molecule type" value="Genomic_DNA"/>
</dbReference>
<evidence type="ECO:0000256" key="1">
    <source>
        <dbReference type="SAM" id="MobiDB-lite"/>
    </source>
</evidence>
<organism evidence="3 4">
    <name type="scientific">Natrinema salaciae</name>
    <dbReference type="NCBI Taxonomy" id="1186196"/>
    <lineage>
        <taxon>Archaea</taxon>
        <taxon>Methanobacteriati</taxon>
        <taxon>Methanobacteriota</taxon>
        <taxon>Stenosarchaea group</taxon>
        <taxon>Halobacteria</taxon>
        <taxon>Halobacteriales</taxon>
        <taxon>Natrialbaceae</taxon>
        <taxon>Natrinema</taxon>
    </lineage>
</organism>
<evidence type="ECO:0000313" key="3">
    <source>
        <dbReference type="EMBL" id="SER88831.1"/>
    </source>
</evidence>
<name>A0A1H9SV97_9EURY</name>
<evidence type="ECO:0000313" key="4">
    <source>
        <dbReference type="Proteomes" id="UP000199114"/>
    </source>
</evidence>
<dbReference type="AlphaFoldDB" id="A0A1H9SV97"/>
<reference evidence="4" key="1">
    <citation type="submission" date="2016-10" db="EMBL/GenBank/DDBJ databases">
        <authorList>
            <person name="Varghese N."/>
            <person name="Submissions S."/>
        </authorList>
    </citation>
    <scope>NUCLEOTIDE SEQUENCE [LARGE SCALE GENOMIC DNA]</scope>
    <source>
        <strain evidence="4">DSM 25055</strain>
    </source>
</reference>
<dbReference type="Proteomes" id="UP000199114">
    <property type="component" value="Unassembled WGS sequence"/>
</dbReference>
<protein>
    <submittedName>
        <fullName evidence="3">Uncharacterized protein</fullName>
    </submittedName>
</protein>
<keyword evidence="2" id="KW-0812">Transmembrane</keyword>
<feature type="transmembrane region" description="Helical" evidence="2">
    <location>
        <begin position="56"/>
        <end position="76"/>
    </location>
</feature>
<keyword evidence="4" id="KW-1185">Reference proteome</keyword>
<gene>
    <name evidence="3" type="ORF">SAMN04489841_4833</name>
</gene>
<keyword evidence="2" id="KW-1133">Transmembrane helix</keyword>
<sequence>MGADDDGRVGRPAVDDGDVEDFPMGSDADPTARNDDRPTNGAETEPSPPRLSSRILVTWIELTIVGITGGLLGATVGGPPGFVIYLATTLLTVGIIFHNVNELVKAWLRVSRNGSAASTGDAAENQS</sequence>
<keyword evidence="2" id="KW-0472">Membrane</keyword>